<feature type="domain" description="Mur ligase C-terminal" evidence="13">
    <location>
        <begin position="318"/>
        <end position="442"/>
    </location>
</feature>
<evidence type="ECO:0000259" key="14">
    <source>
        <dbReference type="Pfam" id="PF08245"/>
    </source>
</evidence>
<dbReference type="PANTHER" id="PTHR43024">
    <property type="entry name" value="UDP-N-ACETYLMURAMOYL-TRIPEPTIDE--D-ALANYL-D-ALANINE LIGASE"/>
    <property type="match status" value="1"/>
</dbReference>
<evidence type="ECO:0000256" key="1">
    <source>
        <dbReference type="ARBA" id="ARBA00022490"/>
    </source>
</evidence>
<comment type="subcellular location">
    <subcellularLocation>
        <location evidence="10 11">Cytoplasm</location>
    </subcellularLocation>
</comment>
<feature type="domain" description="Mur ligase central" evidence="14">
    <location>
        <begin position="110"/>
        <end position="294"/>
    </location>
</feature>
<dbReference type="PANTHER" id="PTHR43024:SF1">
    <property type="entry name" value="UDP-N-ACETYLMURAMOYL-TRIPEPTIDE--D-ALANYL-D-ALANINE LIGASE"/>
    <property type="match status" value="1"/>
</dbReference>
<comment type="catalytic activity">
    <reaction evidence="10">
        <text>UDP-N-acetyl-alpha-D-muramoyl-L-alanyl-gamma-D-glutamyl-L-lysine + D-alanyl-D-alanine + ATP = UDP-N-acetyl-alpha-D-muramoyl-L-alanyl-gamma-D-glutamyl-L-lysyl-D-alanyl-D-alanine + ADP + phosphate + H(+)</text>
        <dbReference type="Rhea" id="RHEA:16085"/>
        <dbReference type="ChEBI" id="CHEBI:15378"/>
        <dbReference type="ChEBI" id="CHEBI:30616"/>
        <dbReference type="ChEBI" id="CHEBI:43474"/>
        <dbReference type="ChEBI" id="CHEBI:57822"/>
        <dbReference type="ChEBI" id="CHEBI:70758"/>
        <dbReference type="ChEBI" id="CHEBI:83903"/>
        <dbReference type="ChEBI" id="CHEBI:456216"/>
        <dbReference type="EC" id="6.3.2.10"/>
    </reaction>
</comment>
<gene>
    <name evidence="10" type="primary">murF</name>
    <name evidence="15" type="ORF">PML95_05095</name>
</gene>
<evidence type="ECO:0000256" key="8">
    <source>
        <dbReference type="ARBA" id="ARBA00023306"/>
    </source>
</evidence>
<dbReference type="Gene3D" id="3.90.190.20">
    <property type="entry name" value="Mur ligase, C-terminal domain"/>
    <property type="match status" value="1"/>
</dbReference>
<reference evidence="15" key="1">
    <citation type="submission" date="2023-01" db="EMBL/GenBank/DDBJ databases">
        <title>Oxazolidinone resistance genes in florfenicol resistant enterococci from beef cattle and veal calves at slaughter.</title>
        <authorList>
            <person name="Biggel M."/>
        </authorList>
    </citation>
    <scope>NUCLEOTIDE SEQUENCE</scope>
    <source>
        <strain evidence="15">K204-1</strain>
    </source>
</reference>
<keyword evidence="3 10" id="KW-0132">Cell division</keyword>
<feature type="binding site" evidence="10">
    <location>
        <begin position="112"/>
        <end position="118"/>
    </location>
    <ligand>
        <name>ATP</name>
        <dbReference type="ChEBI" id="CHEBI:30616"/>
    </ligand>
</feature>
<dbReference type="GO" id="GO:0051301">
    <property type="term" value="P:cell division"/>
    <property type="evidence" value="ECO:0007669"/>
    <property type="project" value="UniProtKB-KW"/>
</dbReference>
<keyword evidence="6 10" id="KW-0133">Cell shape</keyword>
<evidence type="ECO:0000256" key="3">
    <source>
        <dbReference type="ARBA" id="ARBA00022618"/>
    </source>
</evidence>
<dbReference type="GO" id="GO:0071555">
    <property type="term" value="P:cell wall organization"/>
    <property type="evidence" value="ECO:0007669"/>
    <property type="project" value="UniProtKB-KW"/>
</dbReference>
<keyword evidence="1 10" id="KW-0963">Cytoplasm</keyword>
<comment type="function">
    <text evidence="10 11">Involved in cell wall formation. Catalyzes the final step in the synthesis of UDP-N-acetylmuramoyl-pentapeptide, the precursor of murein.</text>
</comment>
<dbReference type="Pfam" id="PF01225">
    <property type="entry name" value="Mur_ligase"/>
    <property type="match status" value="1"/>
</dbReference>
<dbReference type="EMBL" id="CP116507">
    <property type="protein sequence ID" value="WCG21785.1"/>
    <property type="molecule type" value="Genomic_DNA"/>
</dbReference>
<keyword evidence="9 10" id="KW-0961">Cell wall biogenesis/degradation</keyword>
<dbReference type="AlphaFoldDB" id="A0AAF0BGX0"/>
<dbReference type="InterPro" id="IPR004101">
    <property type="entry name" value="Mur_ligase_C"/>
</dbReference>
<dbReference type="Gene3D" id="3.40.1390.10">
    <property type="entry name" value="MurE/MurF, N-terminal domain"/>
    <property type="match status" value="1"/>
</dbReference>
<dbReference type="Pfam" id="PF08245">
    <property type="entry name" value="Mur_ligase_M"/>
    <property type="match status" value="1"/>
</dbReference>
<keyword evidence="8 10" id="KW-0131">Cell cycle</keyword>
<feature type="domain" description="Mur ligase N-terminal catalytic" evidence="12">
    <location>
        <begin position="25"/>
        <end position="96"/>
    </location>
</feature>
<evidence type="ECO:0000313" key="15">
    <source>
        <dbReference type="EMBL" id="WCG21785.1"/>
    </source>
</evidence>
<evidence type="ECO:0000256" key="10">
    <source>
        <dbReference type="HAMAP-Rule" id="MF_02019"/>
    </source>
</evidence>
<dbReference type="InterPro" id="IPR051046">
    <property type="entry name" value="MurCDEF_CellWall_CoF430Synth"/>
</dbReference>
<dbReference type="EC" id="6.3.2.10" evidence="10 11"/>
<evidence type="ECO:0000256" key="2">
    <source>
        <dbReference type="ARBA" id="ARBA00022598"/>
    </source>
</evidence>
<dbReference type="NCBIfam" id="TIGR01143">
    <property type="entry name" value="murF"/>
    <property type="match status" value="1"/>
</dbReference>
<name>A0AAF0BGX0_9ENTE</name>
<dbReference type="InterPro" id="IPR000713">
    <property type="entry name" value="Mur_ligase_N"/>
</dbReference>
<dbReference type="SUPFAM" id="SSF53623">
    <property type="entry name" value="MurD-like peptide ligases, catalytic domain"/>
    <property type="match status" value="1"/>
</dbReference>
<dbReference type="GO" id="GO:0009252">
    <property type="term" value="P:peptidoglycan biosynthetic process"/>
    <property type="evidence" value="ECO:0007669"/>
    <property type="project" value="UniProtKB-UniRule"/>
</dbReference>
<comment type="pathway">
    <text evidence="10 11">Cell wall biogenesis; peptidoglycan biosynthesis.</text>
</comment>
<dbReference type="GO" id="GO:0005524">
    <property type="term" value="F:ATP binding"/>
    <property type="evidence" value="ECO:0007669"/>
    <property type="project" value="UniProtKB-UniRule"/>
</dbReference>
<evidence type="ECO:0000259" key="12">
    <source>
        <dbReference type="Pfam" id="PF01225"/>
    </source>
</evidence>
<dbReference type="InterPro" id="IPR035911">
    <property type="entry name" value="MurE/MurF_N"/>
</dbReference>
<keyword evidence="5 10" id="KW-0067">ATP-binding</keyword>
<comment type="similarity">
    <text evidence="10">Belongs to the MurCDEF family. MurF subfamily.</text>
</comment>
<keyword evidence="2 10" id="KW-0436">Ligase</keyword>
<dbReference type="GO" id="GO:0008360">
    <property type="term" value="P:regulation of cell shape"/>
    <property type="evidence" value="ECO:0007669"/>
    <property type="project" value="UniProtKB-KW"/>
</dbReference>
<dbReference type="Gene3D" id="3.40.1190.10">
    <property type="entry name" value="Mur-like, catalytic domain"/>
    <property type="match status" value="1"/>
</dbReference>
<evidence type="ECO:0000313" key="16">
    <source>
        <dbReference type="Proteomes" id="UP001179600"/>
    </source>
</evidence>
<organism evidence="15 16">
    <name type="scientific">Vagococcus lutrae</name>
    <dbReference type="NCBI Taxonomy" id="81947"/>
    <lineage>
        <taxon>Bacteria</taxon>
        <taxon>Bacillati</taxon>
        <taxon>Bacillota</taxon>
        <taxon>Bacilli</taxon>
        <taxon>Lactobacillales</taxon>
        <taxon>Enterococcaceae</taxon>
        <taxon>Vagococcus</taxon>
    </lineage>
</organism>
<dbReference type="HAMAP" id="MF_02019">
    <property type="entry name" value="MurF"/>
    <property type="match status" value="1"/>
</dbReference>
<sequence>MLSIQEIIKATQGQMIHGYDNQVDIETIEFDSRKITKNSLFIPLKGQRDGHEFIQAAKNQGALATLWEAGRKHDSFPEELIVIEVPDVLAAFQELAVFYLNKVHPKVVAITGSNGKTSTKDMTEAVLSQRFATYKTQGNFNNDIGLPYTILHMPSATEVLVLEMGMDHAGEIEFLSRLATPDVAAITMIGESHLEFLGSRAGIAKAKAEILAGLSEQGELIIPTDEPLLAPHVQNIPQTVTTFGFTEPAIYQATIIERSQQETRFMVSSLSNQVFTIPFVGDYNVKNALIAIIIGLKFGLSINQISEGLARTELTQSRSEWLTTWNGAQMFSDVYNANPTAMKLVLETIARVENQGKKIAVLADMGELGDTSAELHQSIAPYLEPYQIVILYGELMKNLHTKLLQQNADLVVYHVEKGNEELIIDYLHDLVKPEDILVLKGSNSMGLVKIVEKISSK</sequence>
<dbReference type="Proteomes" id="UP001179600">
    <property type="component" value="Chromosome"/>
</dbReference>
<dbReference type="InterPro" id="IPR036615">
    <property type="entry name" value="Mur_ligase_C_dom_sf"/>
</dbReference>
<evidence type="ECO:0000256" key="9">
    <source>
        <dbReference type="ARBA" id="ARBA00023316"/>
    </source>
</evidence>
<evidence type="ECO:0000256" key="6">
    <source>
        <dbReference type="ARBA" id="ARBA00022960"/>
    </source>
</evidence>
<protein>
    <recommendedName>
        <fullName evidence="10 11">UDP-N-acetylmuramoyl-tripeptide--D-alanyl-D-alanine ligase</fullName>
        <ecNumber evidence="10 11">6.3.2.10</ecNumber>
    </recommendedName>
    <alternativeName>
        <fullName evidence="10">D-alanyl-D-alanine-adding enzyme</fullName>
    </alternativeName>
</protein>
<dbReference type="InterPro" id="IPR005863">
    <property type="entry name" value="UDP-N-AcMur_synth"/>
</dbReference>
<evidence type="ECO:0000256" key="7">
    <source>
        <dbReference type="ARBA" id="ARBA00022984"/>
    </source>
</evidence>
<keyword evidence="7 10" id="KW-0573">Peptidoglycan synthesis</keyword>
<dbReference type="InterPro" id="IPR036565">
    <property type="entry name" value="Mur-like_cat_sf"/>
</dbReference>
<dbReference type="Pfam" id="PF02875">
    <property type="entry name" value="Mur_ligase_C"/>
    <property type="match status" value="1"/>
</dbReference>
<dbReference type="RefSeq" id="WP_272162971.1">
    <property type="nucleotide sequence ID" value="NZ_CP116507.1"/>
</dbReference>
<dbReference type="InterPro" id="IPR013221">
    <property type="entry name" value="Mur_ligase_cen"/>
</dbReference>
<evidence type="ECO:0000256" key="4">
    <source>
        <dbReference type="ARBA" id="ARBA00022741"/>
    </source>
</evidence>
<dbReference type="SUPFAM" id="SSF53244">
    <property type="entry name" value="MurD-like peptide ligases, peptide-binding domain"/>
    <property type="match status" value="1"/>
</dbReference>
<evidence type="ECO:0000256" key="11">
    <source>
        <dbReference type="RuleBase" id="RU004136"/>
    </source>
</evidence>
<dbReference type="GO" id="GO:0047480">
    <property type="term" value="F:UDP-N-acetylmuramoyl-tripeptide-D-alanyl-D-alanine ligase activity"/>
    <property type="evidence" value="ECO:0007669"/>
    <property type="project" value="UniProtKB-UniRule"/>
</dbReference>
<comment type="catalytic activity">
    <reaction evidence="11">
        <text>D-alanyl-D-alanine + UDP-N-acetyl-alpha-D-muramoyl-L-alanyl-gamma-D-glutamyl-meso-2,6-diaminopimelate + ATP = UDP-N-acetyl-alpha-D-muramoyl-L-alanyl-gamma-D-glutamyl-meso-2,6-diaminopimeloyl-D-alanyl-D-alanine + ADP + phosphate + H(+)</text>
        <dbReference type="Rhea" id="RHEA:28374"/>
        <dbReference type="ChEBI" id="CHEBI:15378"/>
        <dbReference type="ChEBI" id="CHEBI:30616"/>
        <dbReference type="ChEBI" id="CHEBI:43474"/>
        <dbReference type="ChEBI" id="CHEBI:57822"/>
        <dbReference type="ChEBI" id="CHEBI:61386"/>
        <dbReference type="ChEBI" id="CHEBI:83905"/>
        <dbReference type="ChEBI" id="CHEBI:456216"/>
        <dbReference type="EC" id="6.3.2.10"/>
    </reaction>
</comment>
<evidence type="ECO:0000256" key="5">
    <source>
        <dbReference type="ARBA" id="ARBA00022840"/>
    </source>
</evidence>
<keyword evidence="4 10" id="KW-0547">Nucleotide-binding</keyword>
<accession>A0AAF0BGX0</accession>
<dbReference type="SUPFAM" id="SSF63418">
    <property type="entry name" value="MurE/MurF N-terminal domain"/>
    <property type="match status" value="1"/>
</dbReference>
<proteinExistence type="inferred from homology"/>
<evidence type="ECO:0000259" key="13">
    <source>
        <dbReference type="Pfam" id="PF02875"/>
    </source>
</evidence>
<dbReference type="GO" id="GO:0005737">
    <property type="term" value="C:cytoplasm"/>
    <property type="evidence" value="ECO:0007669"/>
    <property type="project" value="UniProtKB-SubCell"/>
</dbReference>